<dbReference type="InterPro" id="IPR019931">
    <property type="entry name" value="LPXTG_anchor"/>
</dbReference>
<feature type="domain" description="Gram-positive cocci surface proteins LPxTG" evidence="7">
    <location>
        <begin position="139"/>
        <end position="174"/>
    </location>
</feature>
<evidence type="ECO:0000256" key="3">
    <source>
        <dbReference type="ARBA" id="ARBA00022729"/>
    </source>
</evidence>
<name>A0A0K8PMB0_STRAJ</name>
<dbReference type="AlphaFoldDB" id="A0A0K8PMB0"/>
<dbReference type="Proteomes" id="UP000053859">
    <property type="component" value="Unassembled WGS sequence"/>
</dbReference>
<protein>
    <submittedName>
        <fullName evidence="8">Fibronectin type III domain-containing protein</fullName>
    </submittedName>
</protein>
<keyword evidence="6" id="KW-0472">Membrane</keyword>
<keyword evidence="3" id="KW-0732">Signal</keyword>
<evidence type="ECO:0000256" key="4">
    <source>
        <dbReference type="ARBA" id="ARBA00023088"/>
    </source>
</evidence>
<evidence type="ECO:0000256" key="5">
    <source>
        <dbReference type="SAM" id="MobiDB-lite"/>
    </source>
</evidence>
<evidence type="ECO:0000259" key="7">
    <source>
        <dbReference type="PROSITE" id="PS50847"/>
    </source>
</evidence>
<evidence type="ECO:0000256" key="2">
    <source>
        <dbReference type="ARBA" id="ARBA00022525"/>
    </source>
</evidence>
<feature type="region of interest" description="Disordered" evidence="5">
    <location>
        <begin position="79"/>
        <end position="139"/>
    </location>
</feature>
<evidence type="ECO:0000256" key="1">
    <source>
        <dbReference type="ARBA" id="ARBA00022512"/>
    </source>
</evidence>
<keyword evidence="4" id="KW-0572">Peptidoglycan-anchor</keyword>
<accession>A0A0K8PMB0</accession>
<keyword evidence="6" id="KW-1133">Transmembrane helix</keyword>
<feature type="compositionally biased region" description="Basic and acidic residues" evidence="5">
    <location>
        <begin position="98"/>
        <end position="119"/>
    </location>
</feature>
<gene>
    <name evidence="8" type="ORF">SAZU_3385</name>
</gene>
<evidence type="ECO:0000313" key="9">
    <source>
        <dbReference type="Proteomes" id="UP000053859"/>
    </source>
</evidence>
<keyword evidence="9" id="KW-1185">Reference proteome</keyword>
<sequence>MTAGEELSFSTIPDVFEPGALVTALLESRPVVLGHFRARADGSVAGTVTIPADTTTGWHVFRLTSKRPHQSVGVSIYVQGSMTPTPTPKPPHHPGKPGHPDKPEYGGHDRHGGHNDAHELPAAVEPSHSPDSDQNGKGLAATGSEQALVIGGTATALLMAGGGTILAVRRRRSS</sequence>
<feature type="transmembrane region" description="Helical" evidence="6">
    <location>
        <begin position="147"/>
        <end position="168"/>
    </location>
</feature>
<keyword evidence="2" id="KW-0964">Secreted</keyword>
<organism evidence="8 9">
    <name type="scientific">Streptomyces azureus</name>
    <dbReference type="NCBI Taxonomy" id="146537"/>
    <lineage>
        <taxon>Bacteria</taxon>
        <taxon>Bacillati</taxon>
        <taxon>Actinomycetota</taxon>
        <taxon>Actinomycetes</taxon>
        <taxon>Kitasatosporales</taxon>
        <taxon>Streptomycetaceae</taxon>
        <taxon>Streptomyces</taxon>
    </lineage>
</organism>
<evidence type="ECO:0000256" key="6">
    <source>
        <dbReference type="SAM" id="Phobius"/>
    </source>
</evidence>
<keyword evidence="1" id="KW-0134">Cell wall</keyword>
<dbReference type="PROSITE" id="PS50847">
    <property type="entry name" value="GRAM_POS_ANCHORING"/>
    <property type="match status" value="1"/>
</dbReference>
<proteinExistence type="predicted"/>
<dbReference type="EMBL" id="DF968264">
    <property type="protein sequence ID" value="GAP48559.1"/>
    <property type="molecule type" value="Genomic_DNA"/>
</dbReference>
<keyword evidence="6" id="KW-0812">Transmembrane</keyword>
<evidence type="ECO:0000313" key="8">
    <source>
        <dbReference type="EMBL" id="GAP48559.1"/>
    </source>
</evidence>
<reference evidence="8" key="1">
    <citation type="journal article" date="2015" name="Genome Announc.">
        <title>Draft Genome Sequence of Thiostrepton-Producing Streptomyces azureus ATCC 14921.</title>
        <authorList>
            <person name="Sakihara K."/>
            <person name="Maeda J."/>
            <person name="Tashiro K."/>
            <person name="Fujino Y."/>
            <person name="Kuhara S."/>
            <person name="Ohshima T."/>
            <person name="Ogata S."/>
            <person name="Doi K."/>
        </authorList>
    </citation>
    <scope>NUCLEOTIDE SEQUENCE [LARGE SCALE GENOMIC DNA]</scope>
    <source>
        <strain evidence="8">ATCC14921</strain>
    </source>
</reference>
<dbReference type="PATRIC" id="fig|146537.3.peg.3586"/>